<dbReference type="SUPFAM" id="SSF53850">
    <property type="entry name" value="Periplasmic binding protein-like II"/>
    <property type="match status" value="1"/>
</dbReference>
<sequence length="294" mass="33388" precursor="true">MKRLFLITLVVLMATVMSFGQTRLNVGAKNFTEQYIVSSMISQLLEDAGFRVTENFGMSSFVARSALETGQIDLYADYTGTAWPTYLGHEKMIRDPHELYEAVKAEDLENGIVWLDMANFNNTYALAVRRDFAAEHGLTTLEDLAELTHEDPDLLFGIVYEFLERDDGFWPMSEAYGFAVEKRQVKTMEIGLTYEALDKNQIDVAMVFSTDGKLEKYNLLVLEDTKSFFPSYNLAVTVRKEILENNPEIEEILRPISVYLTEPIMTRLNYLVDAAGYEPDEVAEGFLKGLGLID</sequence>
<dbReference type="KEGG" id="mpg:Theba_0475"/>
<reference evidence="2 3" key="1">
    <citation type="journal article" date="2012" name="Genome Biol. Evol.">
        <title>Genome Sequence of the Mesophilic Thermotogales Bacterium Mesotoga prima MesG1.Ag.4.2 Reveals the Largest Thermotogales Genome To Date.</title>
        <authorList>
            <person name="Zhaxybayeva O."/>
            <person name="Swithers K.S."/>
            <person name="Foght J."/>
            <person name="Green A.G."/>
            <person name="Bruce D."/>
            <person name="Detter C."/>
            <person name="Han S."/>
            <person name="Teshima H."/>
            <person name="Han J."/>
            <person name="Woyke T."/>
            <person name="Pitluck S."/>
            <person name="Nolan M."/>
            <person name="Ivanova N."/>
            <person name="Pati A."/>
            <person name="Land M.L."/>
            <person name="Dlutek M."/>
            <person name="Doolittle W.F."/>
            <person name="Noll K.M."/>
            <person name="Nesbo C.L."/>
        </authorList>
    </citation>
    <scope>NUCLEOTIDE SEQUENCE [LARGE SCALE GENOMIC DNA]</scope>
    <source>
        <strain evidence="3">mesG1.Ag.4.2</strain>
    </source>
</reference>
<dbReference type="GO" id="GO:0043190">
    <property type="term" value="C:ATP-binding cassette (ABC) transporter complex"/>
    <property type="evidence" value="ECO:0007669"/>
    <property type="project" value="InterPro"/>
</dbReference>
<gene>
    <name evidence="2" type="ORF">Theba_0475</name>
</gene>
<dbReference type="eggNOG" id="COG1732">
    <property type="taxonomic scope" value="Bacteria"/>
</dbReference>
<proteinExistence type="predicted"/>
<feature type="domain" description="ABC-type glycine betaine transport system substrate-binding" evidence="1">
    <location>
        <begin position="24"/>
        <end position="288"/>
    </location>
</feature>
<organism evidence="2 3">
    <name type="scientific">Mesotoga prima MesG1.Ag.4.2</name>
    <dbReference type="NCBI Taxonomy" id="660470"/>
    <lineage>
        <taxon>Bacteria</taxon>
        <taxon>Thermotogati</taxon>
        <taxon>Thermotogota</taxon>
        <taxon>Thermotogae</taxon>
        <taxon>Kosmotogales</taxon>
        <taxon>Kosmotogaceae</taxon>
        <taxon>Mesotoga</taxon>
    </lineage>
</organism>
<evidence type="ECO:0000313" key="3">
    <source>
        <dbReference type="Proteomes" id="UP000002881"/>
    </source>
</evidence>
<dbReference type="InterPro" id="IPR007210">
    <property type="entry name" value="ABC_Gly_betaine_transp_sub-bd"/>
</dbReference>
<dbReference type="Proteomes" id="UP000002881">
    <property type="component" value="Chromosome"/>
</dbReference>
<evidence type="ECO:0000313" key="2">
    <source>
        <dbReference type="EMBL" id="AFK06201.1"/>
    </source>
</evidence>
<protein>
    <submittedName>
        <fullName evidence="2">Periplasmic glycine betaine/choline-binding (Lipo)protein of an ABC-type transport system (Osmoprotectant binding protein)</fullName>
    </submittedName>
</protein>
<dbReference type="Gene3D" id="3.40.190.10">
    <property type="entry name" value="Periplasmic binding protein-like II"/>
    <property type="match status" value="1"/>
</dbReference>
<dbReference type="AlphaFoldDB" id="I2F2P8"/>
<dbReference type="Pfam" id="PF04069">
    <property type="entry name" value="OpuAC"/>
    <property type="match status" value="1"/>
</dbReference>
<dbReference type="STRING" id="660470.Theba_0475"/>
<dbReference type="Gene3D" id="3.40.190.120">
    <property type="entry name" value="Osmoprotection protein (prox), domain 2"/>
    <property type="match status" value="1"/>
</dbReference>
<evidence type="ECO:0000259" key="1">
    <source>
        <dbReference type="Pfam" id="PF04069"/>
    </source>
</evidence>
<dbReference type="GeneID" id="87106327"/>
<keyword evidence="3" id="KW-1185">Reference proteome</keyword>
<name>I2F2P8_9BACT</name>
<accession>I2F2P8</accession>
<dbReference type="RefSeq" id="WP_014730314.1">
    <property type="nucleotide sequence ID" value="NC_017934.1"/>
</dbReference>
<dbReference type="HOGENOM" id="CLU_038355_1_0_0"/>
<dbReference type="EMBL" id="CP003532">
    <property type="protein sequence ID" value="AFK06201.1"/>
    <property type="molecule type" value="Genomic_DNA"/>
</dbReference>
<dbReference type="GO" id="GO:0022857">
    <property type="term" value="F:transmembrane transporter activity"/>
    <property type="evidence" value="ECO:0007669"/>
    <property type="project" value="InterPro"/>
</dbReference>